<dbReference type="Gene3D" id="2.10.70.100">
    <property type="match status" value="1"/>
</dbReference>
<name>A0A918DZ37_9ACTN</name>
<dbReference type="Pfam" id="PF07228">
    <property type="entry name" value="SpoIIE"/>
    <property type="match status" value="1"/>
</dbReference>
<accession>A0A918DZ37</accession>
<keyword evidence="8" id="KW-1185">Reference proteome</keyword>
<dbReference type="InterPro" id="IPR000700">
    <property type="entry name" value="PAS-assoc_C"/>
</dbReference>
<gene>
    <name evidence="7" type="ORF">GCM10012280_48300</name>
</gene>
<dbReference type="PROSITE" id="PS50921">
    <property type="entry name" value="ANTAR"/>
    <property type="match status" value="1"/>
</dbReference>
<dbReference type="SUPFAM" id="SSF55785">
    <property type="entry name" value="PYP-like sensor domain (PAS domain)"/>
    <property type="match status" value="2"/>
</dbReference>
<keyword evidence="3" id="KW-0804">Transcription</keyword>
<dbReference type="GO" id="GO:0003723">
    <property type="term" value="F:RNA binding"/>
    <property type="evidence" value="ECO:0007669"/>
    <property type="project" value="InterPro"/>
</dbReference>
<reference evidence="7" key="1">
    <citation type="journal article" date="2014" name="Int. J. Syst. Evol. Microbiol.">
        <title>Complete genome sequence of Corynebacterium casei LMG S-19264T (=DSM 44701T), isolated from a smear-ripened cheese.</title>
        <authorList>
            <consortium name="US DOE Joint Genome Institute (JGI-PGF)"/>
            <person name="Walter F."/>
            <person name="Albersmeier A."/>
            <person name="Kalinowski J."/>
            <person name="Ruckert C."/>
        </authorList>
    </citation>
    <scope>NUCLEOTIDE SEQUENCE</scope>
    <source>
        <strain evidence="7">CGMCC 4.7201</strain>
    </source>
</reference>
<dbReference type="Gene3D" id="3.60.40.10">
    <property type="entry name" value="PPM-type phosphatase domain"/>
    <property type="match status" value="1"/>
</dbReference>
<keyword evidence="2" id="KW-0805">Transcription regulation</keyword>
<protein>
    <submittedName>
        <fullName evidence="7">Transcription antitermination regulator</fullName>
    </submittedName>
</protein>
<evidence type="ECO:0000256" key="2">
    <source>
        <dbReference type="ARBA" id="ARBA00023015"/>
    </source>
</evidence>
<dbReference type="RefSeq" id="WP_189133889.1">
    <property type="nucleotide sequence ID" value="NZ_BMMS01000022.1"/>
</dbReference>
<evidence type="ECO:0000313" key="7">
    <source>
        <dbReference type="EMBL" id="GGO94143.1"/>
    </source>
</evidence>
<dbReference type="InterPro" id="IPR001610">
    <property type="entry name" value="PAC"/>
</dbReference>
<dbReference type="PROSITE" id="PS50113">
    <property type="entry name" value="PAC"/>
    <property type="match status" value="1"/>
</dbReference>
<dbReference type="InterPro" id="IPR029016">
    <property type="entry name" value="GAF-like_dom_sf"/>
</dbReference>
<dbReference type="GO" id="GO:0016791">
    <property type="term" value="F:phosphatase activity"/>
    <property type="evidence" value="ECO:0007669"/>
    <property type="project" value="TreeGrafter"/>
</dbReference>
<keyword evidence="1" id="KW-0378">Hydrolase</keyword>
<dbReference type="CDD" id="cd00130">
    <property type="entry name" value="PAS"/>
    <property type="match status" value="1"/>
</dbReference>
<dbReference type="PANTHER" id="PTHR43156">
    <property type="entry name" value="STAGE II SPORULATION PROTEIN E-RELATED"/>
    <property type="match status" value="1"/>
</dbReference>
<comment type="caution">
    <text evidence="7">The sequence shown here is derived from an EMBL/GenBank/DDBJ whole genome shotgun (WGS) entry which is preliminary data.</text>
</comment>
<evidence type="ECO:0000256" key="3">
    <source>
        <dbReference type="ARBA" id="ARBA00023163"/>
    </source>
</evidence>
<dbReference type="SUPFAM" id="SSF55781">
    <property type="entry name" value="GAF domain-like"/>
    <property type="match status" value="1"/>
</dbReference>
<reference evidence="7" key="2">
    <citation type="submission" date="2020-09" db="EMBL/GenBank/DDBJ databases">
        <authorList>
            <person name="Sun Q."/>
            <person name="Zhou Y."/>
        </authorList>
    </citation>
    <scope>NUCLEOTIDE SEQUENCE</scope>
    <source>
        <strain evidence="7">CGMCC 4.7201</strain>
    </source>
</reference>
<evidence type="ECO:0000256" key="1">
    <source>
        <dbReference type="ARBA" id="ARBA00022801"/>
    </source>
</evidence>
<dbReference type="InterPro" id="IPR001932">
    <property type="entry name" value="PPM-type_phosphatase-like_dom"/>
</dbReference>
<dbReference type="SMART" id="SM00331">
    <property type="entry name" value="PP2C_SIG"/>
    <property type="match status" value="1"/>
</dbReference>
<feature type="domain" description="PAC" evidence="4">
    <location>
        <begin position="474"/>
        <end position="526"/>
    </location>
</feature>
<dbReference type="AlphaFoldDB" id="A0A918DZ37"/>
<dbReference type="InterPro" id="IPR000014">
    <property type="entry name" value="PAS"/>
</dbReference>
<dbReference type="InterPro" id="IPR035965">
    <property type="entry name" value="PAS-like_dom_sf"/>
</dbReference>
<sequence>MRDDDTGVRALAGAVERLRREVALERESADARALVGIATGILVERGHGGPMHAARHLETLAEAAGLPLRELAADIVNAAADDTVAEALPAKATPGQEGRPVPPTVLRLRSAEAGSLVGDSQAAAESLLAQALAPLGACALAVWAASRDGALTLAGHAGFAPMEAERWRYIPPGVGVPAQRAVAERGPVWYGELPPATLGIGCRPGTDGARALLPAMIGGRMLGVLEVCWPKPRPPLTAAADRQLDALAELCAHTLPANDVGAVSAGSAPEGTRTPVIDLADGLLDAALVLRPVLDPREKVTDFRIVHTNEHFTDLAGRSRGVVTGMRLLEAYPLEARDGGLYERVLRVHATGEPFRAERMTLAAIADEATVEAVAAVGIGRYGETVLLSLRVEDEATRLATLLKHAQRLGRIGGFEENTVTGEIIWNSRLFALHGLPATSSPIPLERLHHHTHPDDSVAIGRFQRALLHHRRAASTAFRLRRADGVVRHIRVVAEPVTDQAGRLLAIRGAYQDVSAQHWTEVALAATRDKLADTEQRAAERNRLALQLQQAIMPPARAPIGASGLDVAVRYRPAEKEHLVGGDWYDAVILPTKQVLLAVGDVAGHGIEAATGMVVLRNALRGLAATGAGPAQLLTWLNTVAHHLTEQVTATAVCGLYTPDTRELRWARAGHPPPVLVRDGAAGVLPMPRGILLGATGEAHYEEQRLTLASGDRLLMYTDGLIERRDRSVERSLEQLLAAVGTASPDLDEHVDRLLTHSRSDTDDDTCLVGIQLH</sequence>
<dbReference type="InterPro" id="IPR005561">
    <property type="entry name" value="ANTAR"/>
</dbReference>
<dbReference type="InterPro" id="IPR036388">
    <property type="entry name" value="WH-like_DNA-bd_sf"/>
</dbReference>
<dbReference type="Pfam" id="PF13185">
    <property type="entry name" value="GAF_2"/>
    <property type="match status" value="1"/>
</dbReference>
<evidence type="ECO:0000259" key="5">
    <source>
        <dbReference type="PROSITE" id="PS50921"/>
    </source>
</evidence>
<dbReference type="Gene3D" id="3.30.450.20">
    <property type="entry name" value="PAS domain"/>
    <property type="match status" value="2"/>
</dbReference>
<evidence type="ECO:0000259" key="4">
    <source>
        <dbReference type="PROSITE" id="PS50113"/>
    </source>
</evidence>
<dbReference type="PROSITE" id="PS51746">
    <property type="entry name" value="PPM_2"/>
    <property type="match status" value="1"/>
</dbReference>
<dbReference type="InterPro" id="IPR036457">
    <property type="entry name" value="PPM-type-like_dom_sf"/>
</dbReference>
<dbReference type="Pfam" id="PF08447">
    <property type="entry name" value="PAS_3"/>
    <property type="match status" value="1"/>
</dbReference>
<dbReference type="SUPFAM" id="SSF81606">
    <property type="entry name" value="PP2C-like"/>
    <property type="match status" value="1"/>
</dbReference>
<dbReference type="InterPro" id="IPR013655">
    <property type="entry name" value="PAS_fold_3"/>
</dbReference>
<dbReference type="EMBL" id="BMMS01000022">
    <property type="protein sequence ID" value="GGO94143.1"/>
    <property type="molecule type" value="Genomic_DNA"/>
</dbReference>
<organism evidence="7 8">
    <name type="scientific">Wenjunlia tyrosinilytica</name>
    <dbReference type="NCBI Taxonomy" id="1544741"/>
    <lineage>
        <taxon>Bacteria</taxon>
        <taxon>Bacillati</taxon>
        <taxon>Actinomycetota</taxon>
        <taxon>Actinomycetes</taxon>
        <taxon>Kitasatosporales</taxon>
        <taxon>Streptomycetaceae</taxon>
        <taxon>Wenjunlia</taxon>
    </lineage>
</organism>
<dbReference type="SMART" id="SM00086">
    <property type="entry name" value="PAC"/>
    <property type="match status" value="1"/>
</dbReference>
<dbReference type="PANTHER" id="PTHR43156:SF2">
    <property type="entry name" value="STAGE II SPORULATION PROTEIN E"/>
    <property type="match status" value="1"/>
</dbReference>
<proteinExistence type="predicted"/>
<dbReference type="InterPro" id="IPR003018">
    <property type="entry name" value="GAF"/>
</dbReference>
<dbReference type="Gene3D" id="3.30.450.40">
    <property type="match status" value="1"/>
</dbReference>
<feature type="domain" description="PPM-type phosphatase" evidence="6">
    <location>
        <begin position="566"/>
        <end position="773"/>
    </location>
</feature>
<feature type="domain" description="ANTAR" evidence="5">
    <location>
        <begin position="15"/>
        <end position="76"/>
    </location>
</feature>
<dbReference type="InterPro" id="IPR052016">
    <property type="entry name" value="Bact_Sigma-Reg"/>
</dbReference>
<evidence type="ECO:0000259" key="6">
    <source>
        <dbReference type="PROSITE" id="PS51746"/>
    </source>
</evidence>
<dbReference type="Pfam" id="PF03861">
    <property type="entry name" value="ANTAR"/>
    <property type="match status" value="1"/>
</dbReference>
<dbReference type="Gene3D" id="1.10.10.10">
    <property type="entry name" value="Winged helix-like DNA-binding domain superfamily/Winged helix DNA-binding domain"/>
    <property type="match status" value="1"/>
</dbReference>
<dbReference type="Proteomes" id="UP000641932">
    <property type="component" value="Unassembled WGS sequence"/>
</dbReference>
<evidence type="ECO:0000313" key="8">
    <source>
        <dbReference type="Proteomes" id="UP000641932"/>
    </source>
</evidence>